<feature type="transmembrane region" description="Helical" evidence="4">
    <location>
        <begin position="125"/>
        <end position="143"/>
    </location>
</feature>
<feature type="transmembrane region" description="Helical" evidence="4">
    <location>
        <begin position="149"/>
        <end position="168"/>
    </location>
</feature>
<sequence>MVFWLFPPSAENSLSRVHERRSVHRRGIANRYFPLLMLVWSVWIFITPLYEPQFFPHWLWPTLASYALFLGMFYAAYYCDRRWLLANALGIALLGYLLVPFNPGGQSYLIYSCAFLAFCGPPKRVIAWMLGLLAIFSIEWQLIGWPVIYLLSTVMVSLAVGLMNISFARKARADAALMLSHEEVRRLAAVAERERIGRDLHDLLGHTLSLVALKSDLAGRLIDRDPAAARREIDDVSRVARDALAQVRSAVTGIRAAGLAAELASARLLLESDGVAMTCPPDLPALSPELESVLALTLREAITNLQRHARATTADIRLQQEDGQLRLVIQDNGRGGAIVPGNGLSGMRERLEAIGGSLRVDAQPFRGMRLEAVVPWPGVSAAAVASTAEDGALRAGSGAGARA</sequence>
<gene>
    <name evidence="7" type="ORF">SAMN06296058_2312</name>
</gene>
<protein>
    <submittedName>
        <fullName evidence="7">Two-component system, NarL family, sensor histidine kinase DesK</fullName>
    </submittedName>
</protein>
<evidence type="ECO:0000313" key="8">
    <source>
        <dbReference type="Proteomes" id="UP000190341"/>
    </source>
</evidence>
<feature type="domain" description="Signal transduction histidine kinase subgroup 3 dimerisation and phosphoacceptor" evidence="6">
    <location>
        <begin position="192"/>
        <end position="258"/>
    </location>
</feature>
<keyword evidence="1" id="KW-0808">Transferase</keyword>
<dbReference type="EMBL" id="FUZV01000002">
    <property type="protein sequence ID" value="SKC73764.1"/>
    <property type="molecule type" value="Genomic_DNA"/>
</dbReference>
<evidence type="ECO:0000259" key="5">
    <source>
        <dbReference type="Pfam" id="PF02518"/>
    </source>
</evidence>
<keyword evidence="4" id="KW-0812">Transmembrane</keyword>
<keyword evidence="8" id="KW-1185">Reference proteome</keyword>
<dbReference type="RefSeq" id="WP_079724686.1">
    <property type="nucleotide sequence ID" value="NZ_BMCL01000001.1"/>
</dbReference>
<feature type="transmembrane region" description="Helical" evidence="4">
    <location>
        <begin position="28"/>
        <end position="46"/>
    </location>
</feature>
<evidence type="ECO:0000256" key="2">
    <source>
        <dbReference type="ARBA" id="ARBA00022777"/>
    </source>
</evidence>
<reference evidence="7 8" key="1">
    <citation type="submission" date="2017-02" db="EMBL/GenBank/DDBJ databases">
        <authorList>
            <person name="Peterson S.W."/>
        </authorList>
    </citation>
    <scope>NUCLEOTIDE SEQUENCE [LARGE SCALE GENOMIC DNA]</scope>
    <source>
        <strain evidence="7 8">P15</strain>
    </source>
</reference>
<dbReference type="GO" id="GO:0000155">
    <property type="term" value="F:phosphorelay sensor kinase activity"/>
    <property type="evidence" value="ECO:0007669"/>
    <property type="project" value="InterPro"/>
</dbReference>
<dbReference type="Gene3D" id="3.30.565.10">
    <property type="entry name" value="Histidine kinase-like ATPase, C-terminal domain"/>
    <property type="match status" value="1"/>
</dbReference>
<evidence type="ECO:0000313" key="7">
    <source>
        <dbReference type="EMBL" id="SKC73764.1"/>
    </source>
</evidence>
<dbReference type="Pfam" id="PF07730">
    <property type="entry name" value="HisKA_3"/>
    <property type="match status" value="1"/>
</dbReference>
<keyword evidence="4" id="KW-0472">Membrane</keyword>
<dbReference type="Proteomes" id="UP000190341">
    <property type="component" value="Unassembled WGS sequence"/>
</dbReference>
<evidence type="ECO:0000256" key="4">
    <source>
        <dbReference type="SAM" id="Phobius"/>
    </source>
</evidence>
<dbReference type="Gene3D" id="1.20.5.1930">
    <property type="match status" value="1"/>
</dbReference>
<keyword evidence="2 7" id="KW-0418">Kinase</keyword>
<dbReference type="InterPro" id="IPR050482">
    <property type="entry name" value="Sensor_HK_TwoCompSys"/>
</dbReference>
<keyword evidence="3" id="KW-0902">Two-component regulatory system</keyword>
<dbReference type="InterPro" id="IPR011712">
    <property type="entry name" value="Sig_transdc_His_kin_sub3_dim/P"/>
</dbReference>
<feature type="domain" description="Histidine kinase/HSP90-like ATPase" evidence="5">
    <location>
        <begin position="294"/>
        <end position="375"/>
    </location>
</feature>
<evidence type="ECO:0000259" key="6">
    <source>
        <dbReference type="Pfam" id="PF07730"/>
    </source>
</evidence>
<evidence type="ECO:0000256" key="1">
    <source>
        <dbReference type="ARBA" id="ARBA00022679"/>
    </source>
</evidence>
<feature type="transmembrane region" description="Helical" evidence="4">
    <location>
        <begin position="58"/>
        <end position="76"/>
    </location>
</feature>
<dbReference type="STRING" id="428993.SAMN06296058_2312"/>
<name>A0A1T5LD23_9GAMM</name>
<dbReference type="PANTHER" id="PTHR24421">
    <property type="entry name" value="NITRATE/NITRITE SENSOR PROTEIN NARX-RELATED"/>
    <property type="match status" value="1"/>
</dbReference>
<proteinExistence type="predicted"/>
<evidence type="ECO:0000256" key="3">
    <source>
        <dbReference type="ARBA" id="ARBA00023012"/>
    </source>
</evidence>
<dbReference type="OrthoDB" id="9797605at2"/>
<dbReference type="GO" id="GO:0016020">
    <property type="term" value="C:membrane"/>
    <property type="evidence" value="ECO:0007669"/>
    <property type="project" value="InterPro"/>
</dbReference>
<organism evidence="7 8">
    <name type="scientific">Pseudoxanthomonas indica</name>
    <dbReference type="NCBI Taxonomy" id="428993"/>
    <lineage>
        <taxon>Bacteria</taxon>
        <taxon>Pseudomonadati</taxon>
        <taxon>Pseudomonadota</taxon>
        <taxon>Gammaproteobacteria</taxon>
        <taxon>Lysobacterales</taxon>
        <taxon>Lysobacteraceae</taxon>
        <taxon>Pseudoxanthomonas</taxon>
    </lineage>
</organism>
<feature type="transmembrane region" description="Helical" evidence="4">
    <location>
        <begin position="83"/>
        <end position="99"/>
    </location>
</feature>
<accession>A0A1T5LD23</accession>
<keyword evidence="4" id="KW-1133">Transmembrane helix</keyword>
<dbReference type="PANTHER" id="PTHR24421:SF63">
    <property type="entry name" value="SENSOR HISTIDINE KINASE DESK"/>
    <property type="match status" value="1"/>
</dbReference>
<dbReference type="InterPro" id="IPR036890">
    <property type="entry name" value="HATPase_C_sf"/>
</dbReference>
<dbReference type="AlphaFoldDB" id="A0A1T5LD23"/>
<dbReference type="InterPro" id="IPR003594">
    <property type="entry name" value="HATPase_dom"/>
</dbReference>
<dbReference type="Pfam" id="PF02518">
    <property type="entry name" value="HATPase_c"/>
    <property type="match status" value="1"/>
</dbReference>
<dbReference type="CDD" id="cd16917">
    <property type="entry name" value="HATPase_UhpB-NarQ-NarX-like"/>
    <property type="match status" value="1"/>
</dbReference>
<dbReference type="SUPFAM" id="SSF55874">
    <property type="entry name" value="ATPase domain of HSP90 chaperone/DNA topoisomerase II/histidine kinase"/>
    <property type="match status" value="1"/>
</dbReference>
<dbReference type="GO" id="GO:0046983">
    <property type="term" value="F:protein dimerization activity"/>
    <property type="evidence" value="ECO:0007669"/>
    <property type="project" value="InterPro"/>
</dbReference>